<dbReference type="Proteomes" id="UP000631653">
    <property type="component" value="Unassembled WGS sequence"/>
</dbReference>
<dbReference type="InterPro" id="IPR050469">
    <property type="entry name" value="Diguanylate_Cyclase"/>
</dbReference>
<evidence type="ECO:0000256" key="3">
    <source>
        <dbReference type="ARBA" id="ARBA00029839"/>
    </source>
</evidence>
<dbReference type="Gene3D" id="1.10.490.10">
    <property type="entry name" value="Globins"/>
    <property type="match status" value="1"/>
</dbReference>
<dbReference type="PROSITE" id="PS50887">
    <property type="entry name" value="GGDEF"/>
    <property type="match status" value="1"/>
</dbReference>
<dbReference type="SUPFAM" id="SSF55073">
    <property type="entry name" value="Nucleotide cyclase"/>
    <property type="match status" value="1"/>
</dbReference>
<evidence type="ECO:0000256" key="4">
    <source>
        <dbReference type="ARBA" id="ARBA00034247"/>
    </source>
</evidence>
<dbReference type="RefSeq" id="WP_173568435.1">
    <property type="nucleotide sequence ID" value="NZ_WOSY01000001.1"/>
</dbReference>
<dbReference type="PANTHER" id="PTHR45138:SF9">
    <property type="entry name" value="DIGUANYLATE CYCLASE DGCM-RELATED"/>
    <property type="match status" value="1"/>
</dbReference>
<accession>A0ABX0JVX8</accession>
<dbReference type="InterPro" id="IPR048442">
    <property type="entry name" value="DosC_2nd"/>
</dbReference>
<dbReference type="InterPro" id="IPR012292">
    <property type="entry name" value="Globin/Proto"/>
</dbReference>
<dbReference type="SMART" id="SM00267">
    <property type="entry name" value="GGDEF"/>
    <property type="match status" value="1"/>
</dbReference>
<evidence type="ECO:0000256" key="2">
    <source>
        <dbReference type="ARBA" id="ARBA00015125"/>
    </source>
</evidence>
<dbReference type="InterPro" id="IPR029787">
    <property type="entry name" value="Nucleotide_cyclase"/>
</dbReference>
<dbReference type="InterPro" id="IPR000160">
    <property type="entry name" value="GGDEF_dom"/>
</dbReference>
<dbReference type="EC" id="2.7.7.65" evidence="1"/>
<dbReference type="InterPro" id="IPR044398">
    <property type="entry name" value="Globin-sensor_dom"/>
</dbReference>
<proteinExistence type="predicted"/>
<evidence type="ECO:0000313" key="7">
    <source>
        <dbReference type="Proteomes" id="UP000631653"/>
    </source>
</evidence>
<dbReference type="Pfam" id="PF00990">
    <property type="entry name" value="GGDEF"/>
    <property type="match status" value="1"/>
</dbReference>
<organism evidence="6 7">
    <name type="scientific">Acetobacter conturbans</name>
    <dbReference type="NCBI Taxonomy" id="1737472"/>
    <lineage>
        <taxon>Bacteria</taxon>
        <taxon>Pseudomonadati</taxon>
        <taxon>Pseudomonadota</taxon>
        <taxon>Alphaproteobacteria</taxon>
        <taxon>Acetobacterales</taxon>
        <taxon>Acetobacteraceae</taxon>
        <taxon>Acetobacter</taxon>
    </lineage>
</organism>
<dbReference type="NCBIfam" id="TIGR00254">
    <property type="entry name" value="GGDEF"/>
    <property type="match status" value="1"/>
</dbReference>
<comment type="caution">
    <text evidence="6">The sequence shown here is derived from an EMBL/GenBank/DDBJ whole genome shotgun (WGS) entry which is preliminary data.</text>
</comment>
<comment type="catalytic activity">
    <reaction evidence="4">
        <text>2 GTP = 3',3'-c-di-GMP + 2 diphosphate</text>
        <dbReference type="Rhea" id="RHEA:24898"/>
        <dbReference type="ChEBI" id="CHEBI:33019"/>
        <dbReference type="ChEBI" id="CHEBI:37565"/>
        <dbReference type="ChEBI" id="CHEBI:58805"/>
        <dbReference type="EC" id="2.7.7.65"/>
    </reaction>
</comment>
<evidence type="ECO:0000313" key="6">
    <source>
        <dbReference type="EMBL" id="NHN87135.1"/>
    </source>
</evidence>
<dbReference type="InterPro" id="IPR009050">
    <property type="entry name" value="Globin-like_sf"/>
</dbReference>
<keyword evidence="7" id="KW-1185">Reference proteome</keyword>
<evidence type="ECO:0000256" key="1">
    <source>
        <dbReference type="ARBA" id="ARBA00012528"/>
    </source>
</evidence>
<dbReference type="CDD" id="cd01949">
    <property type="entry name" value="GGDEF"/>
    <property type="match status" value="1"/>
</dbReference>
<dbReference type="Pfam" id="PF11563">
    <property type="entry name" value="Protoglobin"/>
    <property type="match status" value="1"/>
</dbReference>
<dbReference type="EMBL" id="WOSY01000001">
    <property type="protein sequence ID" value="NHN87135.1"/>
    <property type="molecule type" value="Genomic_DNA"/>
</dbReference>
<feature type="domain" description="GGDEF" evidence="5">
    <location>
        <begin position="327"/>
        <end position="456"/>
    </location>
</feature>
<dbReference type="InterPro" id="IPR043128">
    <property type="entry name" value="Rev_trsase/Diguanyl_cyclase"/>
</dbReference>
<dbReference type="PANTHER" id="PTHR45138">
    <property type="entry name" value="REGULATORY COMPONENTS OF SENSORY TRANSDUCTION SYSTEM"/>
    <property type="match status" value="1"/>
</dbReference>
<dbReference type="Gene3D" id="3.30.70.270">
    <property type="match status" value="1"/>
</dbReference>
<name>A0ABX0JVX8_9PROT</name>
<protein>
    <recommendedName>
        <fullName evidence="2">Diguanylate cyclase DosC</fullName>
        <ecNumber evidence="1">2.7.7.65</ecNumber>
    </recommendedName>
    <alternativeName>
        <fullName evidence="3">Direct oxygen-sensing cyclase</fullName>
    </alternativeName>
</protein>
<dbReference type="Pfam" id="PF21118">
    <property type="entry name" value="DosC_2nd"/>
    <property type="match status" value="1"/>
</dbReference>
<sequence length="458" mass="51822">MDGGMMASQGATAERDRREWLSIIESADPAMRAQLEQVVVQHGEQCIARFYEVLLANPDAEQFISVETIRERLHDALTNWLVFLFPRTLPDVDRLIALQQRIGMVHARMRIPMRLILQGVRALKDELRVHLFKVAMSRDELLAVMNYVMGMIDFAIEVMGQEFEQDYTREIESDEACRLVTLGQDIAVEKETQRAALLDWGHKVLLAICCAIPPPLPLLERSGFGLWLNHKASLLFSGMPGLTAVRRIIRRIDDEILPSLEEQMPVPPAKIQELQQALEEIRFLMDDMFTENALIEGGRDPLTSTLSRRFLPTILAREVTHALRRHMSFCVLLLDVDHFKLVNDKYGHSHGDTVLRNVSEIMSGVCRPSDFVFRYGGEEFLVALVEMDGESGLATAERIRQAVCAEPLLQQGQVTVSIGVAAFDGHPDYEHLVRRADAALYRAKREGRNRCILGTALD</sequence>
<evidence type="ECO:0000259" key="5">
    <source>
        <dbReference type="PROSITE" id="PS50887"/>
    </source>
</evidence>
<gene>
    <name evidence="6" type="ORF">GOB81_00585</name>
</gene>
<reference evidence="6 7" key="1">
    <citation type="journal article" date="2020" name="Int. J. Syst. Evol. Microbiol.">
        <title>Novel acetic acid bacteria from cider fermentations: Acetobacter conturbans sp. nov. and Acetobacter fallax sp. nov.</title>
        <authorList>
            <person name="Sombolestani A.S."/>
            <person name="Cleenwerck I."/>
            <person name="Cnockaert M."/>
            <person name="Borremans W."/>
            <person name="Wieme A.D."/>
            <person name="De Vuyst L."/>
            <person name="Vandamme P."/>
        </authorList>
    </citation>
    <scope>NUCLEOTIDE SEQUENCE [LARGE SCALE GENOMIC DNA]</scope>
    <source>
        <strain evidence="6 7">LMG 1627</strain>
    </source>
</reference>
<dbReference type="SUPFAM" id="SSF46458">
    <property type="entry name" value="Globin-like"/>
    <property type="match status" value="1"/>
</dbReference>